<evidence type="ECO:0000313" key="2">
    <source>
        <dbReference type="Proteomes" id="UP000646749"/>
    </source>
</evidence>
<gene>
    <name evidence="1" type="ORF">Pen02_56070</name>
</gene>
<name>A0ABQ4E7G4_9ACTN</name>
<protein>
    <submittedName>
        <fullName evidence="1">Uncharacterized protein</fullName>
    </submittedName>
</protein>
<accession>A0ABQ4E7G4</accession>
<evidence type="ECO:0000313" key="1">
    <source>
        <dbReference type="EMBL" id="GIG90671.1"/>
    </source>
</evidence>
<dbReference type="Proteomes" id="UP000646749">
    <property type="component" value="Unassembled WGS sequence"/>
</dbReference>
<proteinExistence type="predicted"/>
<reference evidence="1 2" key="1">
    <citation type="submission" date="2021-01" db="EMBL/GenBank/DDBJ databases">
        <title>Whole genome shotgun sequence of Plantactinospora endophytica NBRC 110450.</title>
        <authorList>
            <person name="Komaki H."/>
            <person name="Tamura T."/>
        </authorList>
    </citation>
    <scope>NUCLEOTIDE SEQUENCE [LARGE SCALE GENOMIC DNA]</scope>
    <source>
        <strain evidence="1 2">NBRC 110450</strain>
    </source>
</reference>
<organism evidence="1 2">
    <name type="scientific">Plantactinospora endophytica</name>
    <dbReference type="NCBI Taxonomy" id="673535"/>
    <lineage>
        <taxon>Bacteria</taxon>
        <taxon>Bacillati</taxon>
        <taxon>Actinomycetota</taxon>
        <taxon>Actinomycetes</taxon>
        <taxon>Micromonosporales</taxon>
        <taxon>Micromonosporaceae</taxon>
        <taxon>Plantactinospora</taxon>
    </lineage>
</organism>
<comment type="caution">
    <text evidence="1">The sequence shown here is derived from an EMBL/GenBank/DDBJ whole genome shotgun (WGS) entry which is preliminary data.</text>
</comment>
<sequence>MPFDQAVLEPELEYLVRRQLLSRREPEQLLMLVGDDFEFTGAVSSAESVHIHVKLDDLSDLPHQELRTRGQLERWKAPGYVKYRLPGDLNVIFSSFPIAQDDLIKGAATLPRPFVDHFGVDMRTEDTRTRRSFDEIPTIAAHAQWRSVRQGGPGRPVYGAHTQVAEKYWVYGPGGADDWLRPTEFAYGQLLIDEQYLGCDHRPIDPAHPMATMALPWEESRRASLGDDMKGIVVYVKSDDEARAARAVFDELDEPPQDRLQIRVLSNDRPDEFPDVVVALWRLKESCPLPLTVVDGYPVVTQRAPTRAEAVRITTEETIAPAPGVFQ</sequence>
<keyword evidence="2" id="KW-1185">Reference proteome</keyword>
<dbReference type="RefSeq" id="WP_203869066.1">
    <property type="nucleotide sequence ID" value="NZ_BONW01000028.1"/>
</dbReference>
<dbReference type="EMBL" id="BONW01000028">
    <property type="protein sequence ID" value="GIG90671.1"/>
    <property type="molecule type" value="Genomic_DNA"/>
</dbReference>